<feature type="non-terminal residue" evidence="2">
    <location>
        <position position="84"/>
    </location>
</feature>
<gene>
    <name evidence="2" type="ORF">ACFFTR_10000</name>
</gene>
<dbReference type="Proteomes" id="UP001589608">
    <property type="component" value="Unassembled WGS sequence"/>
</dbReference>
<dbReference type="EMBL" id="JBHMCA010000020">
    <property type="protein sequence ID" value="MFB9443416.1"/>
    <property type="molecule type" value="Genomic_DNA"/>
</dbReference>
<dbReference type="RefSeq" id="WP_380027796.1">
    <property type="nucleotide sequence ID" value="NZ_JBHMCA010000020.1"/>
</dbReference>
<evidence type="ECO:0000256" key="1">
    <source>
        <dbReference type="SAM" id="MobiDB-lite"/>
    </source>
</evidence>
<reference evidence="2 3" key="1">
    <citation type="submission" date="2024-09" db="EMBL/GenBank/DDBJ databases">
        <authorList>
            <person name="Sun Q."/>
            <person name="Mori K."/>
        </authorList>
    </citation>
    <scope>NUCLEOTIDE SEQUENCE [LARGE SCALE GENOMIC DNA]</scope>
    <source>
        <strain evidence="2 3">JCM 3307</strain>
    </source>
</reference>
<dbReference type="SUPFAM" id="SSF53098">
    <property type="entry name" value="Ribonuclease H-like"/>
    <property type="match status" value="1"/>
</dbReference>
<protein>
    <submittedName>
        <fullName evidence="2">Uncharacterized protein</fullName>
    </submittedName>
</protein>
<name>A0ABV5M3N6_9ACTN</name>
<accession>A0ABV5M3N6</accession>
<comment type="caution">
    <text evidence="2">The sequence shown here is derived from an EMBL/GenBank/DDBJ whole genome shotgun (WGS) entry which is preliminary data.</text>
</comment>
<dbReference type="InterPro" id="IPR012337">
    <property type="entry name" value="RNaseH-like_sf"/>
</dbReference>
<evidence type="ECO:0000313" key="3">
    <source>
        <dbReference type="Proteomes" id="UP001589608"/>
    </source>
</evidence>
<sequence>MSEWHGRRPTRAGAGCGSTGGARRGRGGPDGPFMGWADGPLCGLDIKTTGGDLETARIVAIALAFVGDKTPIANLDVLVDPGVP</sequence>
<keyword evidence="3" id="KW-1185">Reference proteome</keyword>
<feature type="region of interest" description="Disordered" evidence="1">
    <location>
        <begin position="1"/>
        <end position="34"/>
    </location>
</feature>
<organism evidence="2 3">
    <name type="scientific">Dactylosporangium vinaceum</name>
    <dbReference type="NCBI Taxonomy" id="53362"/>
    <lineage>
        <taxon>Bacteria</taxon>
        <taxon>Bacillati</taxon>
        <taxon>Actinomycetota</taxon>
        <taxon>Actinomycetes</taxon>
        <taxon>Micromonosporales</taxon>
        <taxon>Micromonosporaceae</taxon>
        <taxon>Dactylosporangium</taxon>
    </lineage>
</organism>
<proteinExistence type="predicted"/>
<evidence type="ECO:0000313" key="2">
    <source>
        <dbReference type="EMBL" id="MFB9443416.1"/>
    </source>
</evidence>